<dbReference type="RefSeq" id="WP_067313016.1">
    <property type="nucleotide sequence ID" value="NZ_LRMV01000145.1"/>
</dbReference>
<dbReference type="Proteomes" id="UP000198226">
    <property type="component" value="Chromosome I"/>
</dbReference>
<keyword evidence="2" id="KW-1185">Reference proteome</keyword>
<dbReference type="AlphaFoldDB" id="A0A125Q0Z1"/>
<dbReference type="OrthoDB" id="3402203at2"/>
<reference evidence="2" key="1">
    <citation type="submission" date="2016-06" db="EMBL/GenBank/DDBJ databases">
        <authorList>
            <person name="Varghese N."/>
            <person name="Submissions Spin"/>
        </authorList>
    </citation>
    <scope>NUCLEOTIDE SEQUENCE [LARGE SCALE GENOMIC DNA]</scope>
    <source>
        <strain evidence="2">DSM 44983</strain>
    </source>
</reference>
<evidence type="ECO:0000313" key="2">
    <source>
        <dbReference type="Proteomes" id="UP000198226"/>
    </source>
</evidence>
<organism evidence="1 2">
    <name type="scientific">Micromonospora rifamycinica</name>
    <dbReference type="NCBI Taxonomy" id="291594"/>
    <lineage>
        <taxon>Bacteria</taxon>
        <taxon>Bacillati</taxon>
        <taxon>Actinomycetota</taxon>
        <taxon>Actinomycetes</taxon>
        <taxon>Micromonosporales</taxon>
        <taxon>Micromonosporaceae</taxon>
        <taxon>Micromonospora</taxon>
    </lineage>
</organism>
<evidence type="ECO:0000313" key="1">
    <source>
        <dbReference type="EMBL" id="SCG35282.1"/>
    </source>
</evidence>
<sequence length="71" mass="7721">MSVTQVEVVLSGGPVDLSSAHRSVPESALGQILKIRHGAGYEHFIHEGEYQTVNGSEVAVFRWTGRTKIAE</sequence>
<dbReference type="Pfam" id="PF19450">
    <property type="entry name" value="DUF5988"/>
    <property type="match status" value="1"/>
</dbReference>
<gene>
    <name evidence="1" type="ORF">GA0070623_0068</name>
</gene>
<name>A0A125Q0Z1_9ACTN</name>
<accession>A0A125Q0Z1</accession>
<dbReference type="EMBL" id="LT607752">
    <property type="protein sequence ID" value="SCG35282.1"/>
    <property type="molecule type" value="Genomic_DNA"/>
</dbReference>
<protein>
    <submittedName>
        <fullName evidence="1">Uncharacterized protein</fullName>
    </submittedName>
</protein>
<dbReference type="InterPro" id="IPR046030">
    <property type="entry name" value="DUF5988"/>
</dbReference>
<proteinExistence type="predicted"/>